<name>A0A1M6WMJ1_PSETH</name>
<evidence type="ECO:0000313" key="5">
    <source>
        <dbReference type="EMBL" id="SHK94918.1"/>
    </source>
</evidence>
<dbReference type="InterPro" id="IPR000424">
    <property type="entry name" value="Primosome_PriB/ssb"/>
</dbReference>
<protein>
    <recommendedName>
        <fullName evidence="3">Single-stranded DNA-binding protein</fullName>
    </recommendedName>
</protein>
<dbReference type="EMBL" id="FRAP01000015">
    <property type="protein sequence ID" value="SHK94918.1"/>
    <property type="molecule type" value="Genomic_DNA"/>
</dbReference>
<dbReference type="AlphaFoldDB" id="A0A1M6WMJ1"/>
<sequence length="158" mass="16702">MYEPVITTVGRVATAVSLRRFEGGGVKASFRLACTERRRDWTTGEWADGDTTFMTVYCWRGMAENVHASLGVGDPIVVRGKLRTRAFESEGKQGIVIEVEATEIGPDLGRCSTVVRRPSPVERADGAGEKGQAGSAESARALVGAGAGGQVAEVPMSS</sequence>
<dbReference type="Pfam" id="PF00436">
    <property type="entry name" value="SSB"/>
    <property type="match status" value="1"/>
</dbReference>
<evidence type="ECO:0000256" key="4">
    <source>
        <dbReference type="SAM" id="MobiDB-lite"/>
    </source>
</evidence>
<evidence type="ECO:0000256" key="2">
    <source>
        <dbReference type="PROSITE-ProRule" id="PRU00252"/>
    </source>
</evidence>
<evidence type="ECO:0000256" key="1">
    <source>
        <dbReference type="ARBA" id="ARBA00023125"/>
    </source>
</evidence>
<keyword evidence="6" id="KW-1185">Reference proteome</keyword>
<evidence type="ECO:0000256" key="3">
    <source>
        <dbReference type="RuleBase" id="RU000524"/>
    </source>
</evidence>
<gene>
    <name evidence="5" type="ORF">SAMN05443637_1151</name>
</gene>
<dbReference type="OrthoDB" id="9809878at2"/>
<dbReference type="InterPro" id="IPR011344">
    <property type="entry name" value="ssDNA-bd"/>
</dbReference>
<dbReference type="SUPFAM" id="SSF50249">
    <property type="entry name" value="Nucleic acid-binding proteins"/>
    <property type="match status" value="1"/>
</dbReference>
<dbReference type="Gene3D" id="2.40.50.140">
    <property type="entry name" value="Nucleic acid-binding proteins"/>
    <property type="match status" value="1"/>
</dbReference>
<reference evidence="5 6" key="1">
    <citation type="submission" date="2016-11" db="EMBL/GenBank/DDBJ databases">
        <authorList>
            <person name="Jaros S."/>
            <person name="Januszkiewicz K."/>
            <person name="Wedrychowicz H."/>
        </authorList>
    </citation>
    <scope>NUCLEOTIDE SEQUENCE [LARGE SCALE GENOMIC DNA]</scope>
    <source>
        <strain evidence="5 6">DSM 43832</strain>
    </source>
</reference>
<evidence type="ECO:0000313" key="6">
    <source>
        <dbReference type="Proteomes" id="UP000184363"/>
    </source>
</evidence>
<accession>A0A1M6WMJ1</accession>
<keyword evidence="1 2" id="KW-0238">DNA-binding</keyword>
<dbReference type="RefSeq" id="WP_073458480.1">
    <property type="nucleotide sequence ID" value="NZ_CALGVN010000033.1"/>
</dbReference>
<dbReference type="GO" id="GO:0006260">
    <property type="term" value="P:DNA replication"/>
    <property type="evidence" value="ECO:0007669"/>
    <property type="project" value="InterPro"/>
</dbReference>
<proteinExistence type="predicted"/>
<dbReference type="NCBIfam" id="TIGR00621">
    <property type="entry name" value="ssb"/>
    <property type="match status" value="1"/>
</dbReference>
<dbReference type="Proteomes" id="UP000184363">
    <property type="component" value="Unassembled WGS sequence"/>
</dbReference>
<organism evidence="5 6">
    <name type="scientific">Pseudonocardia thermophila</name>
    <dbReference type="NCBI Taxonomy" id="1848"/>
    <lineage>
        <taxon>Bacteria</taxon>
        <taxon>Bacillati</taxon>
        <taxon>Actinomycetota</taxon>
        <taxon>Actinomycetes</taxon>
        <taxon>Pseudonocardiales</taxon>
        <taxon>Pseudonocardiaceae</taxon>
        <taxon>Pseudonocardia</taxon>
    </lineage>
</organism>
<dbReference type="InterPro" id="IPR012340">
    <property type="entry name" value="NA-bd_OB-fold"/>
</dbReference>
<dbReference type="CDD" id="cd04496">
    <property type="entry name" value="SSB_OBF"/>
    <property type="match status" value="1"/>
</dbReference>
<feature type="region of interest" description="Disordered" evidence="4">
    <location>
        <begin position="119"/>
        <end position="139"/>
    </location>
</feature>
<dbReference type="STRING" id="1848.SAMN05443637_1151"/>
<dbReference type="GO" id="GO:0003697">
    <property type="term" value="F:single-stranded DNA binding"/>
    <property type="evidence" value="ECO:0007669"/>
    <property type="project" value="InterPro"/>
</dbReference>
<dbReference type="PROSITE" id="PS50935">
    <property type="entry name" value="SSB"/>
    <property type="match status" value="1"/>
</dbReference>
<feature type="compositionally biased region" description="Basic and acidic residues" evidence="4">
    <location>
        <begin position="119"/>
        <end position="128"/>
    </location>
</feature>